<proteinExistence type="predicted"/>
<name>A0A2A7B8B7_9FIRM</name>
<dbReference type="Pfam" id="PF11258">
    <property type="entry name" value="DUF3048"/>
    <property type="match status" value="1"/>
</dbReference>
<evidence type="ECO:0000259" key="2">
    <source>
        <dbReference type="Pfam" id="PF17479"/>
    </source>
</evidence>
<dbReference type="InterPro" id="IPR023158">
    <property type="entry name" value="YerB-like_sf"/>
</dbReference>
<protein>
    <submittedName>
        <fullName evidence="3">Tat pathway signal sequence</fullName>
    </submittedName>
</protein>
<feature type="domain" description="DUF3048" evidence="1">
    <location>
        <begin position="104"/>
        <end position="257"/>
    </location>
</feature>
<organism evidence="3 4">
    <name type="scientific">Faecalibacterium prausnitzii</name>
    <dbReference type="NCBI Taxonomy" id="853"/>
    <lineage>
        <taxon>Bacteria</taxon>
        <taxon>Bacillati</taxon>
        <taxon>Bacillota</taxon>
        <taxon>Clostridia</taxon>
        <taxon>Eubacteriales</taxon>
        <taxon>Oscillospiraceae</taxon>
        <taxon>Faecalibacterium</taxon>
    </lineage>
</organism>
<dbReference type="Proteomes" id="UP000220904">
    <property type="component" value="Unassembled WGS sequence"/>
</dbReference>
<dbReference type="Pfam" id="PF17479">
    <property type="entry name" value="DUF3048_C"/>
    <property type="match status" value="1"/>
</dbReference>
<sequence length="424" mass="46224">MMKISRRSVLRYTGLTAAWLTLTGCAPTGNASLGGCLPGWMKKVLRVPSSDASSASSSAASSVASSAASSEAAASSELAASSLPGVEQPEAAGSALPAYDADPLTGEARSTDGRIVGVMVNNICNSERQNARPQRGIGSADLLIESKVEGGITRFCALYSNVNNIPEIGPIRSGRDQFLQLLMPWNALYYHDGESIFCTQFIHVYNYSGLNIGGKNYFNTPVHPHVAHRIKRNENVAYEHTEFTSAKEIKQAAADAGIGLTYPYEGTFFRFADYRTDAVNDLADAPSARSILITHSASYKTSFAYNSWNRNYKMSMYSNRTKKFEAAVDELTGKQLTFANVVVCFANIAAYAGDSHDVQEVQYVEGGQAYLFTSGGVQTGRWEKDHPTHPIRLYTDAGEEMTLNRGKTYFALVDNDEWSNFSYQ</sequence>
<dbReference type="Gene3D" id="3.50.90.10">
    <property type="entry name" value="YerB-like"/>
    <property type="match status" value="1"/>
</dbReference>
<dbReference type="InterPro" id="IPR006311">
    <property type="entry name" value="TAT_signal"/>
</dbReference>
<dbReference type="SUPFAM" id="SSF159774">
    <property type="entry name" value="YerB-like"/>
    <property type="match status" value="1"/>
</dbReference>
<accession>A0A2A7B8B7</accession>
<comment type="caution">
    <text evidence="3">The sequence shown here is derived from an EMBL/GenBank/DDBJ whole genome shotgun (WGS) entry which is preliminary data.</text>
</comment>
<dbReference type="InterPro" id="IPR035328">
    <property type="entry name" value="DUF3048_C"/>
</dbReference>
<evidence type="ECO:0000313" key="4">
    <source>
        <dbReference type="Proteomes" id="UP000220904"/>
    </source>
</evidence>
<feature type="domain" description="DUF3048" evidence="2">
    <location>
        <begin position="297"/>
        <end position="409"/>
    </location>
</feature>
<dbReference type="PROSITE" id="PS51257">
    <property type="entry name" value="PROKAR_LIPOPROTEIN"/>
    <property type="match status" value="1"/>
</dbReference>
<evidence type="ECO:0000259" key="1">
    <source>
        <dbReference type="Pfam" id="PF11258"/>
    </source>
</evidence>
<dbReference type="OrthoDB" id="9779102at2"/>
<gene>
    <name evidence="3" type="ORF">CHR60_03580</name>
</gene>
<reference evidence="3 4" key="1">
    <citation type="journal article" date="2017" name="Front. Microbiol.">
        <title>New Insights into the Diversity of the Genus Faecalibacterium.</title>
        <authorList>
            <person name="Benevides L."/>
            <person name="Burman S."/>
            <person name="Martin R."/>
            <person name="Robert V."/>
            <person name="Thomas M."/>
            <person name="Miquel S."/>
            <person name="Chain F."/>
            <person name="Sokol H."/>
            <person name="Bermudez-Humaran L.G."/>
            <person name="Morrison M."/>
            <person name="Langella P."/>
            <person name="Azevedo V.A."/>
            <person name="Chatel J.M."/>
            <person name="Soares S."/>
        </authorList>
    </citation>
    <scope>NUCLEOTIDE SEQUENCE [LARGE SCALE GENOMIC DNA]</scope>
    <source>
        <strain evidence="3 4">AHMP21</strain>
    </source>
</reference>
<evidence type="ECO:0000313" key="3">
    <source>
        <dbReference type="EMBL" id="PDX87644.1"/>
    </source>
</evidence>
<dbReference type="EMBL" id="NOUV01000006">
    <property type="protein sequence ID" value="PDX87644.1"/>
    <property type="molecule type" value="Genomic_DNA"/>
</dbReference>
<dbReference type="AlphaFoldDB" id="A0A2A7B8B7"/>
<dbReference type="PROSITE" id="PS51318">
    <property type="entry name" value="TAT"/>
    <property type="match status" value="1"/>
</dbReference>
<dbReference type="InterPro" id="IPR021416">
    <property type="entry name" value="DUF3048_N"/>
</dbReference>